<dbReference type="KEGG" id="bvz:BRAD3257_7226"/>
<name>A0A2U3Q9B8_9BRAD</name>
<proteinExistence type="predicted"/>
<dbReference type="Proteomes" id="UP000246085">
    <property type="component" value="Chromosome BRAD3257"/>
</dbReference>
<gene>
    <name evidence="1" type="ORF">BRAD3257_7226</name>
</gene>
<accession>A0A2U3Q9B8</accession>
<protein>
    <submittedName>
        <fullName evidence="1">Uncharacterized protein</fullName>
    </submittedName>
</protein>
<sequence length="94" mass="10587">MTPDILRVPLEELLPSAYMKSPELGARRPRPERTFYRGRTQTMSEIAWQQDGIDSGWYIANGIGSVRSAGSYGRPGGWWFLPGWLPDTEESDIG</sequence>
<reference evidence="1 2" key="1">
    <citation type="submission" date="2018-03" db="EMBL/GenBank/DDBJ databases">
        <authorList>
            <person name="Gully D."/>
        </authorList>
    </citation>
    <scope>NUCLEOTIDE SEQUENCE [LARGE SCALE GENOMIC DNA]</scope>
    <source>
        <strain evidence="1">ORS3257</strain>
    </source>
</reference>
<evidence type="ECO:0000313" key="2">
    <source>
        <dbReference type="Proteomes" id="UP000246085"/>
    </source>
</evidence>
<organism evidence="1 2">
    <name type="scientific">Bradyrhizobium vignae</name>
    <dbReference type="NCBI Taxonomy" id="1549949"/>
    <lineage>
        <taxon>Bacteria</taxon>
        <taxon>Pseudomonadati</taxon>
        <taxon>Pseudomonadota</taxon>
        <taxon>Alphaproteobacteria</taxon>
        <taxon>Hyphomicrobiales</taxon>
        <taxon>Nitrobacteraceae</taxon>
        <taxon>Bradyrhizobium</taxon>
    </lineage>
</organism>
<evidence type="ECO:0000313" key="1">
    <source>
        <dbReference type="EMBL" id="SPP98004.1"/>
    </source>
</evidence>
<dbReference type="EMBL" id="LS398110">
    <property type="protein sequence ID" value="SPP98004.1"/>
    <property type="molecule type" value="Genomic_DNA"/>
</dbReference>
<dbReference type="AlphaFoldDB" id="A0A2U3Q9B8"/>